<evidence type="ECO:0000313" key="4">
    <source>
        <dbReference type="Proteomes" id="UP000789570"/>
    </source>
</evidence>
<keyword evidence="2" id="KW-0812">Transmembrane</keyword>
<accession>A0A9N9F2X7</accession>
<organism evidence="3 4">
    <name type="scientific">Funneliformis caledonium</name>
    <dbReference type="NCBI Taxonomy" id="1117310"/>
    <lineage>
        <taxon>Eukaryota</taxon>
        <taxon>Fungi</taxon>
        <taxon>Fungi incertae sedis</taxon>
        <taxon>Mucoromycota</taxon>
        <taxon>Glomeromycotina</taxon>
        <taxon>Glomeromycetes</taxon>
        <taxon>Glomerales</taxon>
        <taxon>Glomeraceae</taxon>
        <taxon>Funneliformis</taxon>
    </lineage>
</organism>
<feature type="transmembrane region" description="Helical" evidence="2">
    <location>
        <begin position="165"/>
        <end position="187"/>
    </location>
</feature>
<protein>
    <submittedName>
        <fullName evidence="3">8095_t:CDS:1</fullName>
    </submittedName>
</protein>
<keyword evidence="2" id="KW-1133">Transmembrane helix</keyword>
<reference evidence="3" key="1">
    <citation type="submission" date="2021-06" db="EMBL/GenBank/DDBJ databases">
        <authorList>
            <person name="Kallberg Y."/>
            <person name="Tangrot J."/>
            <person name="Rosling A."/>
        </authorList>
    </citation>
    <scope>NUCLEOTIDE SEQUENCE</scope>
    <source>
        <strain evidence="3">UK204</strain>
    </source>
</reference>
<sequence length="293" mass="33748">MTILYKRVHSVNAFKDNIGASNPVIEAVFDLLVTVLVPLILFVDVDKKDLKENPLLSRISEKLLLCLRNLPHLAVLALHIWFCVKAYQTTHDLFFIAYFVSKLVFTYTLIITWMFLKCIFKKNDRKLISIVIGTLLSTYLNIIIDFIFLFIAVRRDYVDKSTLSFVLVPIIIASFAGILMFACKFFLDDEAACKNVGSQKALSREILQKFERGRWIRDFCEVLLECTIVGPSVLWIKAFVTLKLMAYIIEEQIKKATTESPYPPPQYSTQRPKGRRVPITKGQQKQTQIKLDK</sequence>
<feature type="transmembrane region" description="Helical" evidence="2">
    <location>
        <begin position="128"/>
        <end position="153"/>
    </location>
</feature>
<feature type="transmembrane region" description="Helical" evidence="2">
    <location>
        <begin position="24"/>
        <end position="43"/>
    </location>
</feature>
<proteinExistence type="predicted"/>
<name>A0A9N9F2X7_9GLOM</name>
<keyword evidence="4" id="KW-1185">Reference proteome</keyword>
<evidence type="ECO:0000256" key="2">
    <source>
        <dbReference type="SAM" id="Phobius"/>
    </source>
</evidence>
<feature type="region of interest" description="Disordered" evidence="1">
    <location>
        <begin position="258"/>
        <end position="293"/>
    </location>
</feature>
<evidence type="ECO:0000256" key="1">
    <source>
        <dbReference type="SAM" id="MobiDB-lite"/>
    </source>
</evidence>
<dbReference type="OrthoDB" id="2381009at2759"/>
<dbReference type="AlphaFoldDB" id="A0A9N9F2X7"/>
<dbReference type="EMBL" id="CAJVPQ010000726">
    <property type="protein sequence ID" value="CAG8505561.1"/>
    <property type="molecule type" value="Genomic_DNA"/>
</dbReference>
<feature type="transmembrane region" description="Helical" evidence="2">
    <location>
        <begin position="94"/>
        <end position="116"/>
    </location>
</feature>
<evidence type="ECO:0000313" key="3">
    <source>
        <dbReference type="EMBL" id="CAG8505561.1"/>
    </source>
</evidence>
<comment type="caution">
    <text evidence="3">The sequence shown here is derived from an EMBL/GenBank/DDBJ whole genome shotgun (WGS) entry which is preliminary data.</text>
</comment>
<gene>
    <name evidence="3" type="ORF">FCALED_LOCUS3928</name>
</gene>
<keyword evidence="2" id="KW-0472">Membrane</keyword>
<feature type="compositionally biased region" description="Low complexity" evidence="1">
    <location>
        <begin position="279"/>
        <end position="293"/>
    </location>
</feature>
<dbReference type="Proteomes" id="UP000789570">
    <property type="component" value="Unassembled WGS sequence"/>
</dbReference>